<dbReference type="AlphaFoldDB" id="A0A7W3PNH0"/>
<dbReference type="EMBL" id="JACGWU010000001">
    <property type="protein sequence ID" value="MBA8828198.1"/>
    <property type="molecule type" value="Genomic_DNA"/>
</dbReference>
<comment type="caution">
    <text evidence="2">The sequence shown here is derived from an EMBL/GenBank/DDBJ whole genome shotgun (WGS) entry which is preliminary data.</text>
</comment>
<protein>
    <submittedName>
        <fullName evidence="2">ABC-type antimicrobial peptide transport system permease subunit</fullName>
    </submittedName>
</protein>
<evidence type="ECO:0000313" key="2">
    <source>
        <dbReference type="EMBL" id="MBA8828198.1"/>
    </source>
</evidence>
<keyword evidence="1" id="KW-0472">Membrane</keyword>
<evidence type="ECO:0000313" key="3">
    <source>
        <dbReference type="Proteomes" id="UP000524237"/>
    </source>
</evidence>
<feature type="transmembrane region" description="Helical" evidence="1">
    <location>
        <begin position="6"/>
        <end position="22"/>
    </location>
</feature>
<sequence>MELLFVALGGAIIGLIAHYALSGQVRRGVVLLPALATALISVLWEGLTWAGLAYGDFLIWGIAFGITIIVTFGAGVILGRRRTVSDDEFFSKLSRTGRTA</sequence>
<name>A0A7W3PNH0_9MICO</name>
<keyword evidence="1" id="KW-0812">Transmembrane</keyword>
<gene>
    <name evidence="2" type="ORF">FB555_000269</name>
</gene>
<feature type="transmembrane region" description="Helical" evidence="1">
    <location>
        <begin position="29"/>
        <end position="51"/>
    </location>
</feature>
<evidence type="ECO:0000256" key="1">
    <source>
        <dbReference type="SAM" id="Phobius"/>
    </source>
</evidence>
<keyword evidence="1" id="KW-1133">Transmembrane helix</keyword>
<accession>A0A7W3PNH0</accession>
<reference evidence="2 3" key="1">
    <citation type="submission" date="2020-07" db="EMBL/GenBank/DDBJ databases">
        <title>Sequencing the genomes of 1000 actinobacteria strains.</title>
        <authorList>
            <person name="Klenk H.-P."/>
        </authorList>
    </citation>
    <scope>NUCLEOTIDE SEQUENCE [LARGE SCALE GENOMIC DNA]</scope>
    <source>
        <strain evidence="2 3">DSM 23737</strain>
    </source>
</reference>
<dbReference type="Proteomes" id="UP000524237">
    <property type="component" value="Unassembled WGS sequence"/>
</dbReference>
<dbReference type="RefSeq" id="WP_182483648.1">
    <property type="nucleotide sequence ID" value="NZ_JACGWU010000001.1"/>
</dbReference>
<keyword evidence="3" id="KW-1185">Reference proteome</keyword>
<feature type="transmembrane region" description="Helical" evidence="1">
    <location>
        <begin position="57"/>
        <end position="78"/>
    </location>
</feature>
<proteinExistence type="predicted"/>
<organism evidence="2 3">
    <name type="scientific">Alpinimonas psychrophila</name>
    <dbReference type="NCBI Taxonomy" id="748908"/>
    <lineage>
        <taxon>Bacteria</taxon>
        <taxon>Bacillati</taxon>
        <taxon>Actinomycetota</taxon>
        <taxon>Actinomycetes</taxon>
        <taxon>Micrococcales</taxon>
        <taxon>Microbacteriaceae</taxon>
        <taxon>Alpinimonas</taxon>
    </lineage>
</organism>